<evidence type="ECO:0000256" key="3">
    <source>
        <dbReference type="ARBA" id="ARBA00023002"/>
    </source>
</evidence>
<dbReference type="Gramene" id="AUR62038751-RA">
    <property type="protein sequence ID" value="AUR62038751-RA:cds"/>
    <property type="gene ID" value="AUR62038751"/>
</dbReference>
<evidence type="ECO:0000313" key="5">
    <source>
        <dbReference type="EnsemblPlants" id="AUR62038751-RA:cds"/>
    </source>
</evidence>
<dbReference type="InterPro" id="IPR002885">
    <property type="entry name" value="PPR_rpt"/>
</dbReference>
<feature type="repeat" description="PPR" evidence="4">
    <location>
        <begin position="317"/>
        <end position="351"/>
    </location>
</feature>
<evidence type="ECO:0000313" key="6">
    <source>
        <dbReference type="Proteomes" id="UP000596660"/>
    </source>
</evidence>
<dbReference type="InterPro" id="IPR011990">
    <property type="entry name" value="TPR-like_helical_dom_sf"/>
</dbReference>
<dbReference type="NCBIfam" id="TIGR00756">
    <property type="entry name" value="PPR"/>
    <property type="match status" value="5"/>
</dbReference>
<evidence type="ECO:0000256" key="4">
    <source>
        <dbReference type="PROSITE-ProRule" id="PRU00708"/>
    </source>
</evidence>
<reference evidence="5" key="2">
    <citation type="submission" date="2021-03" db="UniProtKB">
        <authorList>
            <consortium name="EnsemblPlants"/>
        </authorList>
    </citation>
    <scope>IDENTIFICATION</scope>
</reference>
<keyword evidence="2" id="KW-0677">Repeat</keyword>
<accession>A0A803N1B7</accession>
<dbReference type="SUPFAM" id="SSF48452">
    <property type="entry name" value="TPR-like"/>
    <property type="match status" value="1"/>
</dbReference>
<dbReference type="Pfam" id="PF13041">
    <property type="entry name" value="PPR_2"/>
    <property type="match status" value="2"/>
</dbReference>
<dbReference type="Gene3D" id="1.25.40.10">
    <property type="entry name" value="Tetratricopeptide repeat domain"/>
    <property type="match status" value="2"/>
</dbReference>
<sequence>MCVRQLIRCHQNTAYLAIAFKSTSQACLLPESDREIERVTKIINDHPFPEAPLQPTLLHHIPPSNLSARFVENVLGRLFSANTNGVKAFEFFKFTLHYSNFSPTPDAIEKTLHILTRMRYFEKAWEVMEEIVKIDPSLLTLKSMSIVLSKIAKFQTYEDTLGAFERMEKNIFVGREFGIDEFNVLLRVFCSQRQMKEAKSVFSKMYSRFPSNTKTMNILLLGFKESGDITSVELFYHEMVKRGFKPNNITYNIRIDAYCKRCCFDDGLRLFQDMERTNCSPTLETVTTLIHGAGVAKNVTRAWELFNELPTRKLYPDVGAYNAMISVLVKCKQVEYAINLMNEMEEKQIAPDGITYHTLFHGLMKSNGIEAVRGLYEKMVLLNFIPETRTVVMLMKFFCGNHHLDLGLNLWNYLMEKGSCPHDHALALLVTSLCSHGRVQEAFDCAKQMLNRGRHMGKPVFHMLERFLREAGELDKLQNLDEMIKKLGSVYPPSRGHALGLLKGKVAIITGGAKGIGATTAKFFALNGAYVVVADVLDELGIALADSIGGRYIHCDVSKEADVESAVKLALAWKGRLDIIFNNAGTSGADGSITNVNMDEVKNIVAVNLYGVVHGIKHAARAMIEGKIGGSIICTSSSAAIMGGLASHAYTMSKGAIQSLIKSAACELGGHGIRVNCISPHGVPTDMLISGYRRFLGDIDAEEVSKISAKSCSLLTGRGGKTQDIAAAAVFLASDESEFITGHNLVIDGGYTEASTTMVHMYQDPKSV</sequence>
<dbReference type="PROSITE" id="PS00061">
    <property type="entry name" value="ADH_SHORT"/>
    <property type="match status" value="1"/>
</dbReference>
<dbReference type="PANTHER" id="PTHR43180">
    <property type="entry name" value="3-OXOACYL-(ACYL-CARRIER-PROTEIN) REDUCTASE (AFU_ORTHOLOGUE AFUA_6G11210)"/>
    <property type="match status" value="1"/>
</dbReference>
<dbReference type="Proteomes" id="UP000596660">
    <property type="component" value="Unplaced"/>
</dbReference>
<name>A0A803N1B7_CHEQI</name>
<dbReference type="AlphaFoldDB" id="A0A803N1B7"/>
<dbReference type="Pfam" id="PF13561">
    <property type="entry name" value="adh_short_C2"/>
    <property type="match status" value="1"/>
</dbReference>
<dbReference type="PRINTS" id="PR00081">
    <property type="entry name" value="GDHRDH"/>
</dbReference>
<reference evidence="5" key="1">
    <citation type="journal article" date="2017" name="Nature">
        <title>The genome of Chenopodium quinoa.</title>
        <authorList>
            <person name="Jarvis D.E."/>
            <person name="Ho Y.S."/>
            <person name="Lightfoot D.J."/>
            <person name="Schmoeckel S.M."/>
            <person name="Li B."/>
            <person name="Borm T.J.A."/>
            <person name="Ohyanagi H."/>
            <person name="Mineta K."/>
            <person name="Michell C.T."/>
            <person name="Saber N."/>
            <person name="Kharbatia N.M."/>
            <person name="Rupper R.R."/>
            <person name="Sharp A.R."/>
            <person name="Dally N."/>
            <person name="Boughton B.A."/>
            <person name="Woo Y.H."/>
            <person name="Gao G."/>
            <person name="Schijlen E.G.W.M."/>
            <person name="Guo X."/>
            <person name="Momin A.A."/>
            <person name="Negrao S."/>
            <person name="Al-Babili S."/>
            <person name="Gehring C."/>
            <person name="Roessner U."/>
            <person name="Jung C."/>
            <person name="Murphy K."/>
            <person name="Arold S.T."/>
            <person name="Gojobori T."/>
            <person name="van der Linden C.G."/>
            <person name="van Loo E.N."/>
            <person name="Jellen E.N."/>
            <person name="Maughan P.J."/>
            <person name="Tester M."/>
        </authorList>
    </citation>
    <scope>NUCLEOTIDE SEQUENCE [LARGE SCALE GENOMIC DNA]</scope>
    <source>
        <strain evidence="5">cv. PI 614886</strain>
    </source>
</reference>
<feature type="repeat" description="PPR" evidence="4">
    <location>
        <begin position="212"/>
        <end position="246"/>
    </location>
</feature>
<keyword evidence="6" id="KW-1185">Reference proteome</keyword>
<dbReference type="InterPro" id="IPR020904">
    <property type="entry name" value="Sc_DH/Rdtase_CS"/>
</dbReference>
<protein>
    <submittedName>
        <fullName evidence="5">Uncharacterized protein</fullName>
    </submittedName>
</protein>
<evidence type="ECO:0000256" key="1">
    <source>
        <dbReference type="ARBA" id="ARBA00006484"/>
    </source>
</evidence>
<dbReference type="InterPro" id="IPR002347">
    <property type="entry name" value="SDR_fam"/>
</dbReference>
<dbReference type="GO" id="GO:0016491">
    <property type="term" value="F:oxidoreductase activity"/>
    <property type="evidence" value="ECO:0007669"/>
    <property type="project" value="UniProtKB-KW"/>
</dbReference>
<dbReference type="Gene3D" id="3.40.50.720">
    <property type="entry name" value="NAD(P)-binding Rossmann-like Domain"/>
    <property type="match status" value="1"/>
</dbReference>
<dbReference type="SUPFAM" id="SSF51735">
    <property type="entry name" value="NAD(P)-binding Rossmann-fold domains"/>
    <property type="match status" value="1"/>
</dbReference>
<dbReference type="PANTHER" id="PTHR43180:SF42">
    <property type="entry name" value="SHORT-CHAIN DEHYDROGENASE REDUCTASE ATA1"/>
    <property type="match status" value="1"/>
</dbReference>
<keyword evidence="3" id="KW-0560">Oxidoreductase</keyword>
<comment type="similarity">
    <text evidence="1">Belongs to the short-chain dehydrogenases/reductases (SDR) family.</text>
</comment>
<organism evidence="5 6">
    <name type="scientific">Chenopodium quinoa</name>
    <name type="common">Quinoa</name>
    <dbReference type="NCBI Taxonomy" id="63459"/>
    <lineage>
        <taxon>Eukaryota</taxon>
        <taxon>Viridiplantae</taxon>
        <taxon>Streptophyta</taxon>
        <taxon>Embryophyta</taxon>
        <taxon>Tracheophyta</taxon>
        <taxon>Spermatophyta</taxon>
        <taxon>Magnoliopsida</taxon>
        <taxon>eudicotyledons</taxon>
        <taxon>Gunneridae</taxon>
        <taxon>Pentapetalae</taxon>
        <taxon>Caryophyllales</taxon>
        <taxon>Chenopodiaceae</taxon>
        <taxon>Chenopodioideae</taxon>
        <taxon>Atripliceae</taxon>
        <taxon>Chenopodium</taxon>
    </lineage>
</organism>
<evidence type="ECO:0000256" key="2">
    <source>
        <dbReference type="ARBA" id="ARBA00022737"/>
    </source>
</evidence>
<dbReference type="EnsemblPlants" id="AUR62038751-RA">
    <property type="protein sequence ID" value="AUR62038751-RA:cds"/>
    <property type="gene ID" value="AUR62038751"/>
</dbReference>
<feature type="repeat" description="PPR" evidence="4">
    <location>
        <begin position="247"/>
        <end position="281"/>
    </location>
</feature>
<proteinExistence type="inferred from homology"/>
<dbReference type="OMA" id="AFEFFKF"/>
<dbReference type="Pfam" id="PF01535">
    <property type="entry name" value="PPR"/>
    <property type="match status" value="3"/>
</dbReference>
<dbReference type="PROSITE" id="PS51375">
    <property type="entry name" value="PPR"/>
    <property type="match status" value="4"/>
</dbReference>
<dbReference type="InterPro" id="IPR036291">
    <property type="entry name" value="NAD(P)-bd_dom_sf"/>
</dbReference>
<dbReference type="FunFam" id="3.40.50.720:FF:000084">
    <property type="entry name" value="Short-chain dehydrogenase reductase"/>
    <property type="match status" value="1"/>
</dbReference>
<feature type="repeat" description="PPR" evidence="4">
    <location>
        <begin position="352"/>
        <end position="386"/>
    </location>
</feature>